<dbReference type="InterPro" id="IPR004843">
    <property type="entry name" value="Calcineurin-like_PHP"/>
</dbReference>
<feature type="compositionally biased region" description="Polar residues" evidence="1">
    <location>
        <begin position="1"/>
        <end position="14"/>
    </location>
</feature>
<evidence type="ECO:0000259" key="2">
    <source>
        <dbReference type="Pfam" id="PF00149"/>
    </source>
</evidence>
<keyword evidence="4" id="KW-1185">Reference proteome</keyword>
<name>A0ABN9UFD0_9DINO</name>
<sequence>MIRSHFVSSLGSSSKPRHATSRFVQSRCGRCPPTMGWAGGGPAVAPSAGAAAVGAGPAHGRPTPRRGLRRRRPAAAAAVAAAAAGRGLACLSCAPRTPAAAGGALAAPKPLRIVALSDTHGFQGSLQAEDIPRGDLLVHCGDFSPDCPRERRRSELERFDLWLRDVCLSRFQGRRPLVVRGNHDPGMLQRFLARARLPAGEECLVFPQSRALYLTRDCYFDIANGTVRVAALPWRPPLLGRRELRESVDVLLSHAPLLRPLDREALAAPRRGPKVHICGHVHMEAGSRLCRFGDDGATVLCVNAAMANDGIAARLTRPASVVELLVGPAGVISAPSIGFYLHGGRFRIQQQWKRRWGEKFVLGMMFTCLTRSERSGFGWLRRSAKPKALPLEELLAEGGGPAAAFARAVASELAVDAPEGLFDGVPGVKVPPPGVPVAMRAALLHAAVKAEAESIGKVERAEGIIKVAKAMVVVMIDAAEAEKDKEKRLAVLDSLVLYLSSAEQLCEELAPDVEAEKVAYEGGLRPKKLEELYVSYLDRSVAEVQEQSAVAMAAMWGGAGEDSSAMAAMEARMAQSERRREALAAVCGVPEDKAQKLLEKKTQQELLAGLGNLGDLGKLADLGAS</sequence>
<dbReference type="InterPro" id="IPR051693">
    <property type="entry name" value="UPF0046_metallophosphoest"/>
</dbReference>
<feature type="region of interest" description="Disordered" evidence="1">
    <location>
        <begin position="1"/>
        <end position="23"/>
    </location>
</feature>
<feature type="domain" description="Calcineurin-like phosphoesterase" evidence="2">
    <location>
        <begin position="111"/>
        <end position="283"/>
    </location>
</feature>
<dbReference type="PANTHER" id="PTHR12905:SF0">
    <property type="entry name" value="CALCINEURIN-LIKE PHOSPHOESTERASE DOMAIN-CONTAINING PROTEIN"/>
    <property type="match status" value="1"/>
</dbReference>
<feature type="compositionally biased region" description="Basic residues" evidence="1">
    <location>
        <begin position="62"/>
        <end position="73"/>
    </location>
</feature>
<evidence type="ECO:0000313" key="3">
    <source>
        <dbReference type="EMBL" id="CAK0858067.1"/>
    </source>
</evidence>
<evidence type="ECO:0000313" key="4">
    <source>
        <dbReference type="Proteomes" id="UP001189429"/>
    </source>
</evidence>
<feature type="region of interest" description="Disordered" evidence="1">
    <location>
        <begin position="48"/>
        <end position="73"/>
    </location>
</feature>
<dbReference type="Gene3D" id="3.60.21.10">
    <property type="match status" value="1"/>
</dbReference>
<dbReference type="EMBL" id="CAUYUJ010015782">
    <property type="protein sequence ID" value="CAK0858067.1"/>
    <property type="molecule type" value="Genomic_DNA"/>
</dbReference>
<comment type="caution">
    <text evidence="3">The sequence shown here is derived from an EMBL/GenBank/DDBJ whole genome shotgun (WGS) entry which is preliminary data.</text>
</comment>
<organism evidence="3 4">
    <name type="scientific">Prorocentrum cordatum</name>
    <dbReference type="NCBI Taxonomy" id="2364126"/>
    <lineage>
        <taxon>Eukaryota</taxon>
        <taxon>Sar</taxon>
        <taxon>Alveolata</taxon>
        <taxon>Dinophyceae</taxon>
        <taxon>Prorocentrales</taxon>
        <taxon>Prorocentraceae</taxon>
        <taxon>Prorocentrum</taxon>
    </lineage>
</organism>
<gene>
    <name evidence="3" type="ORF">PCOR1329_LOCUS47967</name>
</gene>
<reference evidence="3" key="1">
    <citation type="submission" date="2023-10" db="EMBL/GenBank/DDBJ databases">
        <authorList>
            <person name="Chen Y."/>
            <person name="Shah S."/>
            <person name="Dougan E. K."/>
            <person name="Thang M."/>
            <person name="Chan C."/>
        </authorList>
    </citation>
    <scope>NUCLEOTIDE SEQUENCE [LARGE SCALE GENOMIC DNA]</scope>
</reference>
<dbReference type="PANTHER" id="PTHR12905">
    <property type="entry name" value="METALLOPHOSPHOESTERASE"/>
    <property type="match status" value="1"/>
</dbReference>
<feature type="compositionally biased region" description="Low complexity" evidence="1">
    <location>
        <begin position="48"/>
        <end position="61"/>
    </location>
</feature>
<evidence type="ECO:0000256" key="1">
    <source>
        <dbReference type="SAM" id="MobiDB-lite"/>
    </source>
</evidence>
<protein>
    <recommendedName>
        <fullName evidence="2">Calcineurin-like phosphoesterase domain-containing protein</fullName>
    </recommendedName>
</protein>
<dbReference type="Pfam" id="PF00149">
    <property type="entry name" value="Metallophos"/>
    <property type="match status" value="1"/>
</dbReference>
<accession>A0ABN9UFD0</accession>
<dbReference type="InterPro" id="IPR029052">
    <property type="entry name" value="Metallo-depent_PP-like"/>
</dbReference>
<dbReference type="SUPFAM" id="SSF56300">
    <property type="entry name" value="Metallo-dependent phosphatases"/>
    <property type="match status" value="1"/>
</dbReference>
<dbReference type="Proteomes" id="UP001189429">
    <property type="component" value="Unassembled WGS sequence"/>
</dbReference>
<proteinExistence type="predicted"/>